<dbReference type="KEGG" id="dfg:B0537_00835"/>
<dbReference type="STRING" id="1833852.B0537_00835"/>
<comment type="function">
    <text evidence="1">Involved in the transposition of the insertion sequence.</text>
</comment>
<dbReference type="InterPro" id="IPR025948">
    <property type="entry name" value="HTH-like_dom"/>
</dbReference>
<reference evidence="3 4" key="1">
    <citation type="journal article" date="2016" name="Int. J. Syst. Evol. Microbiol.">
        <title>Desulfotomaculum ferrireducens sp. nov., a moderately thermophilic sulfate-reducing and dissimilatory Fe(III)-reducing bacterium isolated from compost.</title>
        <authorList>
            <person name="Yang G."/>
            <person name="Guo J."/>
            <person name="Zhuang L."/>
            <person name="Yuan Y."/>
            <person name="Zhou S."/>
        </authorList>
    </citation>
    <scope>NUCLEOTIDE SEQUENCE [LARGE SCALE GENOMIC DNA]</scope>
    <source>
        <strain evidence="3 4">GSS09</strain>
    </source>
</reference>
<evidence type="ECO:0000313" key="3">
    <source>
        <dbReference type="EMBL" id="AQS60445.1"/>
    </source>
</evidence>
<dbReference type="EMBL" id="CP019698">
    <property type="protein sequence ID" value="AQS60445.1"/>
    <property type="molecule type" value="Genomic_DNA"/>
</dbReference>
<gene>
    <name evidence="3" type="ORF">B0537_00835</name>
</gene>
<evidence type="ECO:0000256" key="1">
    <source>
        <dbReference type="ARBA" id="ARBA00002286"/>
    </source>
</evidence>
<dbReference type="SUPFAM" id="SSF53098">
    <property type="entry name" value="Ribonuclease H-like"/>
    <property type="match status" value="1"/>
</dbReference>
<dbReference type="PANTHER" id="PTHR46889:SF5">
    <property type="entry name" value="INTEGRASE PROTEIN"/>
    <property type="match status" value="1"/>
</dbReference>
<evidence type="ECO:0000313" key="4">
    <source>
        <dbReference type="Proteomes" id="UP000189464"/>
    </source>
</evidence>
<dbReference type="InterPro" id="IPR050900">
    <property type="entry name" value="Transposase_IS3/IS150/IS904"/>
</dbReference>
<dbReference type="Proteomes" id="UP000189464">
    <property type="component" value="Chromosome"/>
</dbReference>
<keyword evidence="4" id="KW-1185">Reference proteome</keyword>
<dbReference type="AlphaFoldDB" id="A0A1S6J0A1"/>
<dbReference type="GO" id="GO:0003676">
    <property type="term" value="F:nucleic acid binding"/>
    <property type="evidence" value="ECO:0007669"/>
    <property type="project" value="InterPro"/>
</dbReference>
<dbReference type="InterPro" id="IPR036397">
    <property type="entry name" value="RNaseH_sf"/>
</dbReference>
<dbReference type="InterPro" id="IPR012337">
    <property type="entry name" value="RNaseH-like_sf"/>
</dbReference>
<dbReference type="PROSITE" id="PS50994">
    <property type="entry name" value="INTEGRASE"/>
    <property type="match status" value="1"/>
</dbReference>
<protein>
    <submittedName>
        <fullName evidence="3">Transposase</fullName>
    </submittedName>
</protein>
<dbReference type="InterPro" id="IPR001584">
    <property type="entry name" value="Integrase_cat-core"/>
</dbReference>
<dbReference type="Gene3D" id="3.30.420.10">
    <property type="entry name" value="Ribonuclease H-like superfamily/Ribonuclease H"/>
    <property type="match status" value="1"/>
</dbReference>
<accession>A0A1S6J0A1</accession>
<organism evidence="3 4">
    <name type="scientific">Desulforamulus ferrireducens</name>
    <dbReference type="NCBI Taxonomy" id="1833852"/>
    <lineage>
        <taxon>Bacteria</taxon>
        <taxon>Bacillati</taxon>
        <taxon>Bacillota</taxon>
        <taxon>Clostridia</taxon>
        <taxon>Eubacteriales</taxon>
        <taxon>Peptococcaceae</taxon>
        <taxon>Desulforamulus</taxon>
    </lineage>
</organism>
<dbReference type="Pfam" id="PF13276">
    <property type="entry name" value="HTH_21"/>
    <property type="match status" value="1"/>
</dbReference>
<evidence type="ECO:0000259" key="2">
    <source>
        <dbReference type="PROSITE" id="PS50994"/>
    </source>
</evidence>
<dbReference type="PANTHER" id="PTHR46889">
    <property type="entry name" value="TRANSPOSASE INSF FOR INSERTION SEQUENCE IS3B-RELATED"/>
    <property type="match status" value="1"/>
</dbReference>
<proteinExistence type="predicted"/>
<dbReference type="InterPro" id="IPR048020">
    <property type="entry name" value="Transpos_IS3"/>
</dbReference>
<sequence length="275" mass="31665">MCKVLNISEAGYYKWLKRQSKPYKYDELLAKIRQIRADNPDYGAYRIYLDLKLHHDYKGSYYLILKLCKKHHLMLKKKRHPKGLTKADPAAQASENLIQQDFTASKPNQKWLGDITEIPTAEGKLYVAAILDCFDGTIVGLKMADHMKAQLCVDAFTSAAKKYQASGMIFHSDRGSQYTSNAYREVLASYGAVQSMSNTGKCFDNARMESFFATLKKETIYKVKTEMLSMATVKSMVFRFIEIYYNHKRIYTTNGGYPPLVKRSQYYREQLPKAI</sequence>
<dbReference type="NCBIfam" id="NF033516">
    <property type="entry name" value="transpos_IS3"/>
    <property type="match status" value="1"/>
</dbReference>
<name>A0A1S6J0A1_9FIRM</name>
<feature type="domain" description="Integrase catalytic" evidence="2">
    <location>
        <begin position="103"/>
        <end position="266"/>
    </location>
</feature>
<dbReference type="Pfam" id="PF00665">
    <property type="entry name" value="rve"/>
    <property type="match status" value="1"/>
</dbReference>
<dbReference type="Pfam" id="PF13333">
    <property type="entry name" value="rve_2"/>
    <property type="match status" value="1"/>
</dbReference>
<dbReference type="GO" id="GO:0015074">
    <property type="term" value="P:DNA integration"/>
    <property type="evidence" value="ECO:0007669"/>
    <property type="project" value="InterPro"/>
</dbReference>